<dbReference type="InterPro" id="IPR036249">
    <property type="entry name" value="Thioredoxin-like_sf"/>
</dbReference>
<dbReference type="Gene3D" id="3.40.30.10">
    <property type="entry name" value="Glutaredoxin"/>
    <property type="match status" value="1"/>
</dbReference>
<evidence type="ECO:0000313" key="1">
    <source>
        <dbReference type="EMBL" id="XCO00626.1"/>
    </source>
</evidence>
<sequence length="91" mass="10547">MKNKILLIKTHGCSACKCMENILYYVEQDIKDFIIESIYTNDIPEYIKINVPLHDFPTTVILDKNGTIKYHFSGTKSYRKILSLISDLGFQ</sequence>
<protein>
    <recommendedName>
        <fullName evidence="2">Thioredoxin</fullName>
    </recommendedName>
</protein>
<organism evidence="1">
    <name type="scientific">Geladintestivirus 2</name>
    <dbReference type="NCBI Taxonomy" id="3233134"/>
    <lineage>
        <taxon>Viruses</taxon>
        <taxon>Duplodnaviria</taxon>
        <taxon>Heunggongvirae</taxon>
        <taxon>Uroviricota</taxon>
        <taxon>Caudoviricetes</taxon>
        <taxon>Crassvirales</taxon>
    </lineage>
</organism>
<dbReference type="SUPFAM" id="SSF52833">
    <property type="entry name" value="Thioredoxin-like"/>
    <property type="match status" value="1"/>
</dbReference>
<name>A0AAU8MIQ4_9CAUD</name>
<evidence type="ECO:0008006" key="2">
    <source>
        <dbReference type="Google" id="ProtNLM"/>
    </source>
</evidence>
<dbReference type="EMBL" id="PP965500">
    <property type="protein sequence ID" value="XCO00626.1"/>
    <property type="molecule type" value="Genomic_DNA"/>
</dbReference>
<reference evidence="1" key="1">
    <citation type="submission" date="2024-06" db="EMBL/GenBank/DDBJ databases">
        <title>Intestivirid acquisition increases across infancy in a wild primate population.</title>
        <authorList>
            <person name="Schneider-Creas I.A."/>
            <person name="Moya I.L."/>
            <person name="Chiou K.L."/>
            <person name="Baniel A."/>
            <person name="Azanaw Haile A."/>
            <person name="Kebede F."/>
            <person name="Abebe B."/>
            <person name="Snyder-Mackler N."/>
            <person name="Varsani A."/>
        </authorList>
    </citation>
    <scope>NUCLEOTIDE SEQUENCE</scope>
    <source>
        <strain evidence="1">Int_RNL_2018_0288_CRY</strain>
    </source>
</reference>
<proteinExistence type="predicted"/>
<accession>A0AAU8MIQ4</accession>